<gene>
    <name evidence="2" type="ORF">BECKTC1821D_GA0114238_101458</name>
</gene>
<accession>A0A450YNA4</accession>
<dbReference type="AlphaFoldDB" id="A0A450YNA4"/>
<sequence length="73" mass="8357">MADEIRQSNHCSDQVKPVSYEKRSKNLDLECLRIERFFAALEMTKGKVNRESLVPAKPGQDMDKPILTTTPIH</sequence>
<dbReference type="EMBL" id="CAADFS010000014">
    <property type="protein sequence ID" value="VFK43034.1"/>
    <property type="molecule type" value="Genomic_DNA"/>
</dbReference>
<evidence type="ECO:0000313" key="2">
    <source>
        <dbReference type="EMBL" id="VFK43034.1"/>
    </source>
</evidence>
<name>A0A450YNA4_9GAMM</name>
<organism evidence="2">
    <name type="scientific">Candidatus Kentrum sp. TC</name>
    <dbReference type="NCBI Taxonomy" id="2126339"/>
    <lineage>
        <taxon>Bacteria</taxon>
        <taxon>Pseudomonadati</taxon>
        <taxon>Pseudomonadota</taxon>
        <taxon>Gammaproteobacteria</taxon>
        <taxon>Candidatus Kentrum</taxon>
    </lineage>
</organism>
<protein>
    <submittedName>
        <fullName evidence="2">Uncharacterized protein</fullName>
    </submittedName>
</protein>
<evidence type="ECO:0000256" key="1">
    <source>
        <dbReference type="SAM" id="MobiDB-lite"/>
    </source>
</evidence>
<reference evidence="2" key="1">
    <citation type="submission" date="2019-02" db="EMBL/GenBank/DDBJ databases">
        <authorList>
            <person name="Gruber-Vodicka R. H."/>
            <person name="Seah K. B. B."/>
        </authorList>
    </citation>
    <scope>NUCLEOTIDE SEQUENCE</scope>
    <source>
        <strain evidence="2">BECK_BZ123</strain>
    </source>
</reference>
<feature type="region of interest" description="Disordered" evidence="1">
    <location>
        <begin position="52"/>
        <end position="73"/>
    </location>
</feature>
<proteinExistence type="predicted"/>